<dbReference type="OrthoDB" id="9762378at2"/>
<dbReference type="SUPFAM" id="SSF51703">
    <property type="entry name" value="Cobalamin (vitamin B12)-dependent enzymes"/>
    <property type="match status" value="1"/>
</dbReference>
<proteinExistence type="predicted"/>
<organism evidence="2 3">
    <name type="scientific">Planomicrobium soli</name>
    <dbReference type="NCBI Taxonomy" id="1176648"/>
    <lineage>
        <taxon>Bacteria</taxon>
        <taxon>Bacillati</taxon>
        <taxon>Bacillota</taxon>
        <taxon>Bacilli</taxon>
        <taxon>Bacillales</taxon>
        <taxon>Caryophanaceae</taxon>
        <taxon>Planomicrobium</taxon>
    </lineage>
</organism>
<dbReference type="PANTHER" id="PTHR48101">
    <property type="entry name" value="METHYLMALONYL-COA MUTASE, MITOCHONDRIAL-RELATED"/>
    <property type="match status" value="1"/>
</dbReference>
<dbReference type="GO" id="GO:0005737">
    <property type="term" value="C:cytoplasm"/>
    <property type="evidence" value="ECO:0007669"/>
    <property type="project" value="TreeGrafter"/>
</dbReference>
<gene>
    <name evidence="2" type="ORF">B0H99_103247</name>
</gene>
<dbReference type="EMBL" id="PYAT01000003">
    <property type="protein sequence ID" value="PSL41113.1"/>
    <property type="molecule type" value="Genomic_DNA"/>
</dbReference>
<evidence type="ECO:0000259" key="1">
    <source>
        <dbReference type="Pfam" id="PF01642"/>
    </source>
</evidence>
<comment type="caution">
    <text evidence="2">The sequence shown here is derived from an EMBL/GenBank/DDBJ whole genome shotgun (WGS) entry which is preliminary data.</text>
</comment>
<dbReference type="Gene3D" id="3.40.50.280">
    <property type="entry name" value="Cobalamin-binding domain"/>
    <property type="match status" value="1"/>
</dbReference>
<sequence length="563" mass="63043">MTIESMKKTKFSQRTYAEWQLAAEEGLKGKPFEELKTLTTEGIILEPLYTKNMLDRLSAALPVQAEAVRNGKQKPGWLVAQEIAADSPADFLAKAKDDVARGNDMIVYASFKKMDWQDHELKELASLITEHPIYFKLTQENRDILRVFEWVESARMENVRGVIFSEEPVDAPVNVRTERIDLLPVHNSGGTIIHELGVALSMLAEKMDAEDFAGTAGRLWVRFAVDTHFFQEIAKLRAFRILWSAFCSAYGQEAPAIPIFTETSVRSYSKLDPYVNLLRAGNATFSAVLGGTDAHTVLPHDFLTNPDPISRRIARNIQLVIKEETHVSHTLDASAGSYFIETLTKEYVDAAWQYFLEIEGAGGYSVVMKSGWLTDDIQVKWLQREKEVSTRKASLIGTNIYANPLEPIKDQEIEYSHLEYATAKRLAAPFEKLRAKSKETLLKTAVLHLGPLKDVKRQSDFVTGFLAVGGIEPLISPELQSADSINRFLAEHDIDYAVLCGPKEKVAEMVPALSTRAAVDIAGKYPAEQLDAWKPYGVWDSIYSGKPITDKLEQILNLGKKAF</sequence>
<dbReference type="Gene3D" id="3.20.20.240">
    <property type="entry name" value="Methylmalonyl-CoA mutase"/>
    <property type="match status" value="2"/>
</dbReference>
<dbReference type="PANTHER" id="PTHR48101:SF1">
    <property type="entry name" value="METHYLMALONYL-COA MUTASE, LARGE SUBUNIT"/>
    <property type="match status" value="1"/>
</dbReference>
<dbReference type="GO" id="GO:0004494">
    <property type="term" value="F:methylmalonyl-CoA mutase activity"/>
    <property type="evidence" value="ECO:0007669"/>
    <property type="project" value="TreeGrafter"/>
</dbReference>
<evidence type="ECO:0000313" key="2">
    <source>
        <dbReference type="EMBL" id="PSL41113.1"/>
    </source>
</evidence>
<dbReference type="GO" id="GO:0031419">
    <property type="term" value="F:cobalamin binding"/>
    <property type="evidence" value="ECO:0007669"/>
    <property type="project" value="InterPro"/>
</dbReference>
<name>A0A2P8H4J0_9BACL</name>
<accession>A0A2P8H4J0</accession>
<reference evidence="2 3" key="1">
    <citation type="submission" date="2018-03" db="EMBL/GenBank/DDBJ databases">
        <title>Genomic Encyclopedia of Type Strains, Phase III (KMG-III): the genomes of soil and plant-associated and newly described type strains.</title>
        <authorList>
            <person name="Whitman W."/>
        </authorList>
    </citation>
    <scope>NUCLEOTIDE SEQUENCE [LARGE SCALE GENOMIC DNA]</scope>
    <source>
        <strain evidence="2 3">CGMCC 1.12259</strain>
    </source>
</reference>
<evidence type="ECO:0000313" key="3">
    <source>
        <dbReference type="Proteomes" id="UP000242682"/>
    </source>
</evidence>
<dbReference type="Pfam" id="PF01642">
    <property type="entry name" value="MM_CoA_mutase"/>
    <property type="match status" value="1"/>
</dbReference>
<dbReference type="InterPro" id="IPR016176">
    <property type="entry name" value="Cbl-dep_enz_cat"/>
</dbReference>
<dbReference type="GO" id="GO:0019678">
    <property type="term" value="P:propionate metabolic process, methylmalonyl pathway"/>
    <property type="evidence" value="ECO:0007669"/>
    <property type="project" value="TreeGrafter"/>
</dbReference>
<protein>
    <submittedName>
        <fullName evidence="2">Heterodimeric methylmalonyl-CoA mutase small subunit</fullName>
    </submittedName>
</protein>
<dbReference type="RefSeq" id="WP_106532616.1">
    <property type="nucleotide sequence ID" value="NZ_PYAT01000003.1"/>
</dbReference>
<feature type="domain" description="Methylmalonyl-CoA mutase alpha/beta chain catalytic" evidence="1">
    <location>
        <begin position="185"/>
        <end position="443"/>
    </location>
</feature>
<dbReference type="AlphaFoldDB" id="A0A2P8H4J0"/>
<dbReference type="Proteomes" id="UP000242682">
    <property type="component" value="Unassembled WGS sequence"/>
</dbReference>
<keyword evidence="3" id="KW-1185">Reference proteome</keyword>
<dbReference type="InterPro" id="IPR006099">
    <property type="entry name" value="MeMalonylCoA_mutase_a/b_cat"/>
</dbReference>